<dbReference type="EC" id="2.7.13.3" evidence="2"/>
<evidence type="ECO:0000256" key="2">
    <source>
        <dbReference type="ARBA" id="ARBA00012438"/>
    </source>
</evidence>
<dbReference type="Pfam" id="PF02518">
    <property type="entry name" value="HATPase_c"/>
    <property type="match status" value="1"/>
</dbReference>
<evidence type="ECO:0000259" key="9">
    <source>
        <dbReference type="PROSITE" id="PS50110"/>
    </source>
</evidence>
<evidence type="ECO:0000313" key="11">
    <source>
        <dbReference type="Proteomes" id="UP000184550"/>
    </source>
</evidence>
<dbReference type="SUPFAM" id="SSF52172">
    <property type="entry name" value="CheY-like"/>
    <property type="match status" value="1"/>
</dbReference>
<organism evidence="10 11">
    <name type="scientific">Planktothrix serta PCC 8927</name>
    <dbReference type="NCBI Taxonomy" id="671068"/>
    <lineage>
        <taxon>Bacteria</taxon>
        <taxon>Bacillati</taxon>
        <taxon>Cyanobacteriota</taxon>
        <taxon>Cyanophyceae</taxon>
        <taxon>Oscillatoriophycideae</taxon>
        <taxon>Oscillatoriales</taxon>
        <taxon>Microcoleaceae</taxon>
        <taxon>Planktothrix</taxon>
    </lineage>
</organism>
<dbReference type="InterPro" id="IPR003661">
    <property type="entry name" value="HisK_dim/P_dom"/>
</dbReference>
<dbReference type="Pfam" id="PF00072">
    <property type="entry name" value="Response_reg"/>
    <property type="match status" value="1"/>
</dbReference>
<evidence type="ECO:0000256" key="4">
    <source>
        <dbReference type="ARBA" id="ARBA00022777"/>
    </source>
</evidence>
<keyword evidence="5" id="KW-0902">Two-component regulatory system</keyword>
<sequence>MFKQCFKGNNSGICLSIGGQKTMSQSDLTTILIVNNQSIDLQEVLDLFSQTEVDLLVLNPDEAALVINKCFLPDLIFIAVSIPGENDFLFCQQLNTSPLTENIPIVFITESQDPEMIKKGLRLGVIDYLFTCLETEEFLLKVKNYWGMAQSRKRLVHGYHLLEQELELQKQEKLQLKKINNKLEVQLECYSQELAQSQEKLKQEIAECEQIKKALEQSLNQLKITQTQLVNSEKMSALGQMLAGIAHEINNPVNFIYGNLAYIQEYIDDILKIVELYQQYYPDGNPAIEQESEAVELDFILEDLPKMLESMQVGAERIREIVLSLRSFARQDGSKMKAINIHEGIDSTLMILQNRLKLKSGHPAIHVIKEYSPSLPLVECYGGEMNQVFMNILANAIDAIEENNQQKNIEELLVKPSRILIKTEIVNDHNVSIKITDNAGGISEDVLDHLFEPFFTTKPVGKGTGIGLSISQHIVIEKHQGSLRCTSTPGEGTEFIIEIPITQEMPTQKDMYKKQVSISNQGN</sequence>
<dbReference type="AlphaFoldDB" id="A0A7Z9BKM7"/>
<evidence type="ECO:0000256" key="7">
    <source>
        <dbReference type="SAM" id="Coils"/>
    </source>
</evidence>
<feature type="domain" description="Histidine kinase" evidence="8">
    <location>
        <begin position="244"/>
        <end position="503"/>
    </location>
</feature>
<comment type="caution">
    <text evidence="6">Lacks conserved residue(s) required for the propagation of feature annotation.</text>
</comment>
<proteinExistence type="predicted"/>
<evidence type="ECO:0000256" key="3">
    <source>
        <dbReference type="ARBA" id="ARBA00022553"/>
    </source>
</evidence>
<dbReference type="InterPro" id="IPR036890">
    <property type="entry name" value="HATPase_C_sf"/>
</dbReference>
<evidence type="ECO:0000256" key="6">
    <source>
        <dbReference type="PROSITE-ProRule" id="PRU00169"/>
    </source>
</evidence>
<keyword evidence="7" id="KW-0175">Coiled coil</keyword>
<dbReference type="Proteomes" id="UP000184550">
    <property type="component" value="Unassembled WGS sequence"/>
</dbReference>
<feature type="coiled-coil region" evidence="7">
    <location>
        <begin position="159"/>
        <end position="228"/>
    </location>
</feature>
<dbReference type="InterPro" id="IPR005467">
    <property type="entry name" value="His_kinase_dom"/>
</dbReference>
<accession>A0A7Z9BKM7</accession>
<evidence type="ECO:0000256" key="5">
    <source>
        <dbReference type="ARBA" id="ARBA00023012"/>
    </source>
</evidence>
<dbReference type="PROSITE" id="PS50109">
    <property type="entry name" value="HIS_KIN"/>
    <property type="match status" value="1"/>
</dbReference>
<dbReference type="PANTHER" id="PTHR43065:SF50">
    <property type="entry name" value="HISTIDINE KINASE"/>
    <property type="match status" value="1"/>
</dbReference>
<dbReference type="InterPro" id="IPR011006">
    <property type="entry name" value="CheY-like_superfamily"/>
</dbReference>
<protein>
    <recommendedName>
        <fullName evidence="2">histidine kinase</fullName>
        <ecNumber evidence="2">2.7.13.3</ecNumber>
    </recommendedName>
</protein>
<dbReference type="SUPFAM" id="SSF47384">
    <property type="entry name" value="Homodimeric domain of signal transducing histidine kinase"/>
    <property type="match status" value="1"/>
</dbReference>
<evidence type="ECO:0000256" key="1">
    <source>
        <dbReference type="ARBA" id="ARBA00000085"/>
    </source>
</evidence>
<comment type="caution">
    <text evidence="10">The sequence shown here is derived from an EMBL/GenBank/DDBJ whole genome shotgun (WGS) entry which is preliminary data.</text>
</comment>
<keyword evidence="4 10" id="KW-0418">Kinase</keyword>
<dbReference type="EMBL" id="CZCU02000129">
    <property type="protein sequence ID" value="VXD16221.1"/>
    <property type="molecule type" value="Genomic_DNA"/>
</dbReference>
<dbReference type="Gene3D" id="3.40.50.2300">
    <property type="match status" value="1"/>
</dbReference>
<dbReference type="InterPro" id="IPR004358">
    <property type="entry name" value="Sig_transdc_His_kin-like_C"/>
</dbReference>
<dbReference type="SMART" id="SM00387">
    <property type="entry name" value="HATPase_c"/>
    <property type="match status" value="1"/>
</dbReference>
<dbReference type="Gene3D" id="3.30.565.10">
    <property type="entry name" value="Histidine kinase-like ATPase, C-terminal domain"/>
    <property type="match status" value="1"/>
</dbReference>
<evidence type="ECO:0000259" key="8">
    <source>
        <dbReference type="PROSITE" id="PS50109"/>
    </source>
</evidence>
<dbReference type="SMART" id="SM00448">
    <property type="entry name" value="REC"/>
    <property type="match status" value="1"/>
</dbReference>
<dbReference type="GO" id="GO:0000155">
    <property type="term" value="F:phosphorelay sensor kinase activity"/>
    <property type="evidence" value="ECO:0007669"/>
    <property type="project" value="InterPro"/>
</dbReference>
<gene>
    <name evidence="10" type="ORF">PL8927_540007</name>
</gene>
<dbReference type="CDD" id="cd00082">
    <property type="entry name" value="HisKA"/>
    <property type="match status" value="1"/>
</dbReference>
<name>A0A7Z9BKM7_9CYAN</name>
<keyword evidence="4 10" id="KW-0808">Transferase</keyword>
<reference evidence="10" key="1">
    <citation type="submission" date="2019-10" db="EMBL/GenBank/DDBJ databases">
        <authorList>
            <consortium name="Genoscope - CEA"/>
            <person name="William W."/>
        </authorList>
    </citation>
    <scope>NUCLEOTIDE SEQUENCE [LARGE SCALE GENOMIC DNA]</scope>
    <source>
        <strain evidence="10">BBR_PRJEB10992</strain>
    </source>
</reference>
<dbReference type="PRINTS" id="PR00344">
    <property type="entry name" value="BCTRLSENSOR"/>
</dbReference>
<dbReference type="PANTHER" id="PTHR43065">
    <property type="entry name" value="SENSOR HISTIDINE KINASE"/>
    <property type="match status" value="1"/>
</dbReference>
<dbReference type="InterPro" id="IPR036097">
    <property type="entry name" value="HisK_dim/P_sf"/>
</dbReference>
<dbReference type="SUPFAM" id="SSF55874">
    <property type="entry name" value="ATPase domain of HSP90 chaperone/DNA topoisomerase II/histidine kinase"/>
    <property type="match status" value="1"/>
</dbReference>
<dbReference type="SMART" id="SM00388">
    <property type="entry name" value="HisKA"/>
    <property type="match status" value="1"/>
</dbReference>
<dbReference type="InterPro" id="IPR003594">
    <property type="entry name" value="HATPase_dom"/>
</dbReference>
<evidence type="ECO:0000313" key="10">
    <source>
        <dbReference type="EMBL" id="VXD16221.1"/>
    </source>
</evidence>
<dbReference type="InterPro" id="IPR001789">
    <property type="entry name" value="Sig_transdc_resp-reg_receiver"/>
</dbReference>
<dbReference type="PROSITE" id="PS50110">
    <property type="entry name" value="RESPONSE_REGULATORY"/>
    <property type="match status" value="1"/>
</dbReference>
<feature type="domain" description="Response regulatory" evidence="9">
    <location>
        <begin position="30"/>
        <end position="146"/>
    </location>
</feature>
<dbReference type="Gene3D" id="1.10.287.130">
    <property type="match status" value="1"/>
</dbReference>
<keyword evidence="3" id="KW-0597">Phosphoprotein</keyword>
<comment type="catalytic activity">
    <reaction evidence="1">
        <text>ATP + protein L-histidine = ADP + protein N-phospho-L-histidine.</text>
        <dbReference type="EC" id="2.7.13.3"/>
    </reaction>
</comment>
<keyword evidence="11" id="KW-1185">Reference proteome</keyword>